<evidence type="ECO:0000313" key="1">
    <source>
        <dbReference type="EMBL" id="KAI4830970.1"/>
    </source>
</evidence>
<feature type="non-terminal residue" evidence="1">
    <location>
        <position position="119"/>
    </location>
</feature>
<organism evidence="1 2">
    <name type="scientific">Chaenocephalus aceratus</name>
    <name type="common">Blackfin icefish</name>
    <name type="synonym">Chaenichthys aceratus</name>
    <dbReference type="NCBI Taxonomy" id="36190"/>
    <lineage>
        <taxon>Eukaryota</taxon>
        <taxon>Metazoa</taxon>
        <taxon>Chordata</taxon>
        <taxon>Craniata</taxon>
        <taxon>Vertebrata</taxon>
        <taxon>Euteleostomi</taxon>
        <taxon>Actinopterygii</taxon>
        <taxon>Neopterygii</taxon>
        <taxon>Teleostei</taxon>
        <taxon>Neoteleostei</taxon>
        <taxon>Acanthomorphata</taxon>
        <taxon>Eupercaria</taxon>
        <taxon>Perciformes</taxon>
        <taxon>Notothenioidei</taxon>
        <taxon>Channichthyidae</taxon>
        <taxon>Chaenocephalus</taxon>
    </lineage>
</organism>
<reference evidence="1" key="1">
    <citation type="submission" date="2022-05" db="EMBL/GenBank/DDBJ databases">
        <title>Chromosome-level genome of Chaenocephalus aceratus.</title>
        <authorList>
            <person name="Park H."/>
        </authorList>
    </citation>
    <scope>NUCLEOTIDE SEQUENCE</scope>
    <source>
        <strain evidence="1">KU_202001</strain>
    </source>
</reference>
<comment type="caution">
    <text evidence="1">The sequence shown here is derived from an EMBL/GenBank/DDBJ whole genome shotgun (WGS) entry which is preliminary data.</text>
</comment>
<dbReference type="Proteomes" id="UP001057452">
    <property type="component" value="Chromosome 3"/>
</dbReference>
<name>A0ACB9XW73_CHAAC</name>
<keyword evidence="2" id="KW-1185">Reference proteome</keyword>
<protein>
    <submittedName>
        <fullName evidence="1">Uncharacterized protein</fullName>
    </submittedName>
</protein>
<accession>A0ACB9XW73</accession>
<feature type="non-terminal residue" evidence="1">
    <location>
        <position position="1"/>
    </location>
</feature>
<proteinExistence type="predicted"/>
<sequence length="119" mass="12881">AGCEFVGQNRAAGMLHTERDDSLQATIEAKAERWLSRENREASVRERMPRLSQMPAKSHTKTNPPVGRETGLNGAKPQLSGPDSVQDGAGQRPPLTAGFSRGGEGVHLKDEKTCAFKRA</sequence>
<evidence type="ECO:0000313" key="2">
    <source>
        <dbReference type="Proteomes" id="UP001057452"/>
    </source>
</evidence>
<dbReference type="EMBL" id="CM043787">
    <property type="protein sequence ID" value="KAI4830970.1"/>
    <property type="molecule type" value="Genomic_DNA"/>
</dbReference>
<gene>
    <name evidence="1" type="ORF">KUCAC02_002571</name>
</gene>